<evidence type="ECO:0000313" key="1">
    <source>
        <dbReference type="EMBL" id="KAF0761058.1"/>
    </source>
</evidence>
<gene>
    <name evidence="1" type="ORF">FWK35_00036180</name>
</gene>
<dbReference type="EMBL" id="VUJU01002504">
    <property type="protein sequence ID" value="KAF0761058.1"/>
    <property type="molecule type" value="Genomic_DNA"/>
</dbReference>
<name>A0A6G0YTI9_APHCR</name>
<evidence type="ECO:0000313" key="2">
    <source>
        <dbReference type="Proteomes" id="UP000478052"/>
    </source>
</evidence>
<protein>
    <submittedName>
        <fullName evidence="1">Uncharacterized protein</fullName>
    </submittedName>
</protein>
<dbReference type="Proteomes" id="UP000478052">
    <property type="component" value="Unassembled WGS sequence"/>
</dbReference>
<proteinExistence type="predicted"/>
<organism evidence="1 2">
    <name type="scientific">Aphis craccivora</name>
    <name type="common">Cowpea aphid</name>
    <dbReference type="NCBI Taxonomy" id="307492"/>
    <lineage>
        <taxon>Eukaryota</taxon>
        <taxon>Metazoa</taxon>
        <taxon>Ecdysozoa</taxon>
        <taxon>Arthropoda</taxon>
        <taxon>Hexapoda</taxon>
        <taxon>Insecta</taxon>
        <taxon>Pterygota</taxon>
        <taxon>Neoptera</taxon>
        <taxon>Paraneoptera</taxon>
        <taxon>Hemiptera</taxon>
        <taxon>Sternorrhyncha</taxon>
        <taxon>Aphidomorpha</taxon>
        <taxon>Aphidoidea</taxon>
        <taxon>Aphididae</taxon>
        <taxon>Aphidini</taxon>
        <taxon>Aphis</taxon>
        <taxon>Aphis</taxon>
    </lineage>
</organism>
<dbReference type="AlphaFoldDB" id="A0A6G0YTI9"/>
<accession>A0A6G0YTI9</accession>
<reference evidence="1 2" key="1">
    <citation type="submission" date="2019-08" db="EMBL/GenBank/DDBJ databases">
        <title>Whole genome of Aphis craccivora.</title>
        <authorList>
            <person name="Voronova N.V."/>
            <person name="Shulinski R.S."/>
            <person name="Bandarenka Y.V."/>
            <person name="Zhorov D.G."/>
            <person name="Warner D."/>
        </authorList>
    </citation>
    <scope>NUCLEOTIDE SEQUENCE [LARGE SCALE GENOMIC DNA]</scope>
    <source>
        <strain evidence="1">180601</strain>
        <tissue evidence="1">Whole Body</tissue>
    </source>
</reference>
<comment type="caution">
    <text evidence="1">The sequence shown here is derived from an EMBL/GenBank/DDBJ whole genome shotgun (WGS) entry which is preliminary data.</text>
</comment>
<sequence>MMGMCFFFVSDTFYYCRKNASIFNFDFFSGLKIKIVGLLGVRNKKILCAFNNNWENE</sequence>
<keyword evidence="2" id="KW-1185">Reference proteome</keyword>